<dbReference type="Pfam" id="PF05159">
    <property type="entry name" value="Capsule_synth"/>
    <property type="match status" value="1"/>
</dbReference>
<evidence type="ECO:0008006" key="3">
    <source>
        <dbReference type="Google" id="ProtNLM"/>
    </source>
</evidence>
<dbReference type="RefSeq" id="WP_162329941.1">
    <property type="nucleotide sequence ID" value="NZ_CP048113.1"/>
</dbReference>
<dbReference type="GO" id="GO:0015774">
    <property type="term" value="P:polysaccharide transport"/>
    <property type="evidence" value="ECO:0007669"/>
    <property type="project" value="InterPro"/>
</dbReference>
<dbReference type="InterPro" id="IPR007833">
    <property type="entry name" value="Capsule_polysaccharide_synth"/>
</dbReference>
<reference evidence="1 2" key="1">
    <citation type="submission" date="2020-01" db="EMBL/GenBank/DDBJ databases">
        <title>Complete genome sequence of Chitinophaga sp. H33E-04 isolated from quinoa roots.</title>
        <authorList>
            <person name="Weon H.-Y."/>
            <person name="Lee S.A."/>
        </authorList>
    </citation>
    <scope>NUCLEOTIDE SEQUENCE [LARGE SCALE GENOMIC DNA]</scope>
    <source>
        <strain evidence="1 2">H33E-04</strain>
    </source>
</reference>
<organism evidence="1 2">
    <name type="scientific">Chitinophaga agri</name>
    <dbReference type="NCBI Taxonomy" id="2703787"/>
    <lineage>
        <taxon>Bacteria</taxon>
        <taxon>Pseudomonadati</taxon>
        <taxon>Bacteroidota</taxon>
        <taxon>Chitinophagia</taxon>
        <taxon>Chitinophagales</taxon>
        <taxon>Chitinophagaceae</taxon>
        <taxon>Chitinophaga</taxon>
    </lineage>
</organism>
<keyword evidence="2" id="KW-1185">Reference proteome</keyword>
<dbReference type="Proteomes" id="UP000476411">
    <property type="component" value="Chromosome"/>
</dbReference>
<protein>
    <recommendedName>
        <fullName evidence="3">Capsular biosynthesis protein</fullName>
    </recommendedName>
</protein>
<sequence length="498" mass="58406">MSAFLILINNAPQMPVYHTKLGEALEQRGHQVYYAYSDHLPFLTDHISPEGKKVFVFSSYFREHYKTAVVPEKYRGINLWETFYADYDRFFVNYRFKPRGHGYYEALMANMVSFFDDIFTTCSIDYFIYENISNSFAHVCYQVGALNNVGFLGYCVSRMPGRFEIQTERFNTVQLFSHAYDNVEMSEVPESVMKDIDTYLDRYEEDKIPTYHSFSHPLSYKTSLIKKYVSGEKVRMFTSGFKYLRKYGADVKYSFPVHNPVKMYTHFFFRQLNRKLKIFRSRWIFDKVKPEGNYFVFPMQMKPESSTSVWARHFVDEISLIKNIAFNLPFGTLLYVKEHFVNLGNLPFEVYQELKRIPNVRLVHPLEPNKPLLQHSLGIITLTSTMGFEALMMGKMVVAFGDIFYKKHPLCISVKSFEDLYTIFSAIKKDNGKVRDINRRFLAAYYNCTYEGNVNYIAYGSFDPERFTVPMVQAISAITARKQTEVVREEDTLDVVNV</sequence>
<dbReference type="SUPFAM" id="SSF53756">
    <property type="entry name" value="UDP-Glycosyltransferase/glycogen phosphorylase"/>
    <property type="match status" value="1"/>
</dbReference>
<accession>A0A6B9Z8E1</accession>
<dbReference type="EMBL" id="CP048113">
    <property type="protein sequence ID" value="QHS58236.1"/>
    <property type="molecule type" value="Genomic_DNA"/>
</dbReference>
<evidence type="ECO:0000313" key="1">
    <source>
        <dbReference type="EMBL" id="QHS58236.1"/>
    </source>
</evidence>
<evidence type="ECO:0000313" key="2">
    <source>
        <dbReference type="Proteomes" id="UP000476411"/>
    </source>
</evidence>
<proteinExistence type="predicted"/>
<dbReference type="GO" id="GO:0000271">
    <property type="term" value="P:polysaccharide biosynthetic process"/>
    <property type="evidence" value="ECO:0007669"/>
    <property type="project" value="InterPro"/>
</dbReference>
<name>A0A6B9Z8E1_9BACT</name>
<dbReference type="KEGG" id="chih:GWR21_01090"/>
<gene>
    <name evidence="1" type="ORF">GWR21_01090</name>
</gene>
<dbReference type="AlphaFoldDB" id="A0A6B9Z8E1"/>